<dbReference type="Proteomes" id="UP000246303">
    <property type="component" value="Unassembled WGS sequence"/>
</dbReference>
<sequence length="156" mass="16026">MLVTRAVAKKLTVGTAESLTAGMVAAVLAQVPGASAVLQGGVIAYQNKVKEKLLGVSPVLLTRNGAVDPHVASEMALGACAAVGARVGISTTGVAGPEPHQGKPVGQVFVGVALDGVARAREFHFVGDRESIRNQATEAALMMLLESIEESREQNL</sequence>
<comment type="caution">
    <text evidence="2">The sequence shown here is derived from an EMBL/GenBank/DDBJ whole genome shotgun (WGS) entry which is preliminary data.</text>
</comment>
<evidence type="ECO:0000313" key="2">
    <source>
        <dbReference type="EMBL" id="PXA69603.1"/>
    </source>
</evidence>
<dbReference type="Pfam" id="PF02464">
    <property type="entry name" value="CinA"/>
    <property type="match status" value="1"/>
</dbReference>
<evidence type="ECO:0000313" key="3">
    <source>
        <dbReference type="Proteomes" id="UP000246303"/>
    </source>
</evidence>
<dbReference type="EMBL" id="QHLZ01000001">
    <property type="protein sequence ID" value="PXA69603.1"/>
    <property type="molecule type" value="Genomic_DNA"/>
</dbReference>
<accession>A0A2V3DWU5</accession>
<dbReference type="OrthoDB" id="1253990at2"/>
<evidence type="ECO:0000259" key="1">
    <source>
        <dbReference type="Pfam" id="PF02464"/>
    </source>
</evidence>
<proteinExistence type="predicted"/>
<gene>
    <name evidence="2" type="ORF">CVS29_00295</name>
</gene>
<dbReference type="Gene3D" id="3.90.950.20">
    <property type="entry name" value="CinA-like"/>
    <property type="match status" value="1"/>
</dbReference>
<organism evidence="2 3">
    <name type="scientific">Arthrobacter psychrochitiniphilus</name>
    <dbReference type="NCBI Taxonomy" id="291045"/>
    <lineage>
        <taxon>Bacteria</taxon>
        <taxon>Bacillati</taxon>
        <taxon>Actinomycetota</taxon>
        <taxon>Actinomycetes</taxon>
        <taxon>Micrococcales</taxon>
        <taxon>Micrococcaceae</taxon>
        <taxon>Arthrobacter</taxon>
    </lineage>
</organism>
<dbReference type="NCBIfam" id="TIGR00199">
    <property type="entry name" value="PncC_domain"/>
    <property type="match status" value="1"/>
</dbReference>
<dbReference type="InterPro" id="IPR036653">
    <property type="entry name" value="CinA-like_C"/>
</dbReference>
<name>A0A2V3DWU5_9MICC</name>
<reference evidence="2 3" key="1">
    <citation type="submission" date="2018-05" db="EMBL/GenBank/DDBJ databases">
        <title>Genetic diversity of glacier-inhabiting Cryobacterium bacteria in China and description of Cryobacterium mengkeensis sp. nov. and Arthrobacter glacialis sp. nov.</title>
        <authorList>
            <person name="Liu Q."/>
            <person name="Xin Y.-H."/>
        </authorList>
    </citation>
    <scope>NUCLEOTIDE SEQUENCE [LARGE SCALE GENOMIC DNA]</scope>
    <source>
        <strain evidence="2 3">GP3</strain>
    </source>
</reference>
<dbReference type="InterPro" id="IPR008136">
    <property type="entry name" value="CinA_C"/>
</dbReference>
<keyword evidence="3" id="KW-1185">Reference proteome</keyword>
<dbReference type="SUPFAM" id="SSF142433">
    <property type="entry name" value="CinA-like"/>
    <property type="match status" value="1"/>
</dbReference>
<protein>
    <submittedName>
        <fullName evidence="2">Damage-inducible protein CinA</fullName>
    </submittedName>
</protein>
<feature type="domain" description="CinA C-terminal" evidence="1">
    <location>
        <begin position="3"/>
        <end position="147"/>
    </location>
</feature>
<dbReference type="AlphaFoldDB" id="A0A2V3DWU5"/>